<comment type="caution">
    <text evidence="2">The sequence shown here is derived from an EMBL/GenBank/DDBJ whole genome shotgun (WGS) entry which is preliminary data.</text>
</comment>
<feature type="compositionally biased region" description="Basic and acidic residues" evidence="1">
    <location>
        <begin position="23"/>
        <end position="39"/>
    </location>
</feature>
<reference evidence="2" key="1">
    <citation type="submission" date="2023-06" db="EMBL/GenBank/DDBJ databases">
        <title>Genomic of Agaribacillus aureum.</title>
        <authorList>
            <person name="Wang G."/>
        </authorList>
    </citation>
    <scope>NUCLEOTIDE SEQUENCE</scope>
    <source>
        <strain evidence="2">BMA12</strain>
    </source>
</reference>
<protein>
    <submittedName>
        <fullName evidence="2">Uncharacterized protein</fullName>
    </submittedName>
</protein>
<evidence type="ECO:0000313" key="3">
    <source>
        <dbReference type="Proteomes" id="UP001172083"/>
    </source>
</evidence>
<accession>A0ABT8L5D9</accession>
<feature type="region of interest" description="Disordered" evidence="1">
    <location>
        <begin position="22"/>
        <end position="41"/>
    </location>
</feature>
<organism evidence="2 3">
    <name type="scientific">Agaribacillus aureus</name>
    <dbReference type="NCBI Taxonomy" id="3051825"/>
    <lineage>
        <taxon>Bacteria</taxon>
        <taxon>Pseudomonadati</taxon>
        <taxon>Bacteroidota</taxon>
        <taxon>Cytophagia</taxon>
        <taxon>Cytophagales</taxon>
        <taxon>Splendidivirgaceae</taxon>
        <taxon>Agaribacillus</taxon>
    </lineage>
</organism>
<sequence length="69" mass="7851">MNTTYAGQMFCVVPARNCSRTLSTDKKSRREMASKDGDKNYGSLTTNFSAVNVTSIRDWHRYFLHISLA</sequence>
<dbReference type="Proteomes" id="UP001172083">
    <property type="component" value="Unassembled WGS sequence"/>
</dbReference>
<proteinExistence type="predicted"/>
<dbReference type="RefSeq" id="WP_346758279.1">
    <property type="nucleotide sequence ID" value="NZ_JAUJEB010000001.1"/>
</dbReference>
<evidence type="ECO:0000256" key="1">
    <source>
        <dbReference type="SAM" id="MobiDB-lite"/>
    </source>
</evidence>
<evidence type="ECO:0000313" key="2">
    <source>
        <dbReference type="EMBL" id="MDN5212962.1"/>
    </source>
</evidence>
<gene>
    <name evidence="2" type="ORF">QQ020_12925</name>
</gene>
<name>A0ABT8L5D9_9BACT</name>
<dbReference type="EMBL" id="JAUJEB010000001">
    <property type="protein sequence ID" value="MDN5212962.1"/>
    <property type="molecule type" value="Genomic_DNA"/>
</dbReference>
<keyword evidence="3" id="KW-1185">Reference proteome</keyword>